<evidence type="ECO:0000256" key="2">
    <source>
        <dbReference type="ARBA" id="ARBA00022980"/>
    </source>
</evidence>
<keyword evidence="3" id="KW-0687">Ribonucleoprotein</keyword>
<dbReference type="GO" id="GO:0003729">
    <property type="term" value="F:mRNA binding"/>
    <property type="evidence" value="ECO:0007669"/>
    <property type="project" value="TreeGrafter"/>
</dbReference>
<evidence type="ECO:0000313" key="6">
    <source>
        <dbReference type="Proteomes" id="UP000176329"/>
    </source>
</evidence>
<protein>
    <recommendedName>
        <fullName evidence="4">50S ribosomal protein L13</fullName>
    </recommendedName>
</protein>
<dbReference type="InterPro" id="IPR005823">
    <property type="entry name" value="Ribosomal_uL13_bac-type"/>
</dbReference>
<evidence type="ECO:0000256" key="1">
    <source>
        <dbReference type="ARBA" id="ARBA00006227"/>
    </source>
</evidence>
<dbReference type="Pfam" id="PF00572">
    <property type="entry name" value="Ribosomal_L13"/>
    <property type="match status" value="1"/>
</dbReference>
<dbReference type="GO" id="GO:0005840">
    <property type="term" value="C:ribosome"/>
    <property type="evidence" value="ECO:0007669"/>
    <property type="project" value="UniProtKB-KW"/>
</dbReference>
<dbReference type="PANTHER" id="PTHR11545:SF2">
    <property type="entry name" value="LARGE RIBOSOMAL SUBUNIT PROTEIN UL13M"/>
    <property type="match status" value="1"/>
</dbReference>
<dbReference type="PANTHER" id="PTHR11545">
    <property type="entry name" value="RIBOSOMAL PROTEIN L13"/>
    <property type="match status" value="1"/>
</dbReference>
<dbReference type="InterPro" id="IPR005822">
    <property type="entry name" value="Ribosomal_uL13"/>
</dbReference>
<evidence type="ECO:0000256" key="4">
    <source>
        <dbReference type="ARBA" id="ARBA00035499"/>
    </source>
</evidence>
<dbReference type="GO" id="GO:0003735">
    <property type="term" value="F:structural constituent of ribosome"/>
    <property type="evidence" value="ECO:0007669"/>
    <property type="project" value="InterPro"/>
</dbReference>
<keyword evidence="2 5" id="KW-0689">Ribosomal protein</keyword>
<dbReference type="Gene3D" id="3.90.1180.10">
    <property type="entry name" value="Ribosomal protein L13"/>
    <property type="match status" value="1"/>
</dbReference>
<dbReference type="EMBL" id="MFPV01000050">
    <property type="protein sequence ID" value="OGH60863.1"/>
    <property type="molecule type" value="Genomic_DNA"/>
</dbReference>
<comment type="similarity">
    <text evidence="1">Belongs to the universal ribosomal protein uL13 family.</text>
</comment>
<dbReference type="Proteomes" id="UP000176329">
    <property type="component" value="Unassembled WGS sequence"/>
</dbReference>
<dbReference type="SUPFAM" id="SSF52161">
    <property type="entry name" value="Ribosomal protein L13"/>
    <property type="match status" value="1"/>
</dbReference>
<name>A0A1F6LNI9_9BACT</name>
<dbReference type="GO" id="GO:0006412">
    <property type="term" value="P:translation"/>
    <property type="evidence" value="ECO:0007669"/>
    <property type="project" value="InterPro"/>
</dbReference>
<dbReference type="GO" id="GO:1990904">
    <property type="term" value="C:ribonucleoprotein complex"/>
    <property type="evidence" value="ECO:0007669"/>
    <property type="project" value="UniProtKB-KW"/>
</dbReference>
<dbReference type="InterPro" id="IPR036899">
    <property type="entry name" value="Ribosomal_uL13_sf"/>
</dbReference>
<dbReference type="AlphaFoldDB" id="A0A1F6LNI9"/>
<dbReference type="GO" id="GO:0017148">
    <property type="term" value="P:negative regulation of translation"/>
    <property type="evidence" value="ECO:0007669"/>
    <property type="project" value="TreeGrafter"/>
</dbReference>
<evidence type="ECO:0000313" key="5">
    <source>
        <dbReference type="EMBL" id="OGH60863.1"/>
    </source>
</evidence>
<evidence type="ECO:0000256" key="3">
    <source>
        <dbReference type="ARBA" id="ARBA00023274"/>
    </source>
</evidence>
<dbReference type="CDD" id="cd00392">
    <property type="entry name" value="Ribosomal_L13"/>
    <property type="match status" value="1"/>
</dbReference>
<accession>A0A1F6LNI9</accession>
<sequence>MEQRDHITIDATDKAIGRIATQIAVLLMGKNKPSYIARIDAGAHVRVINVSKVKFSGKKIDQKELITHSWHPGGLKRVPLKRAMAADSRKVLAHAVAKMLPRNTHRADRMRRLIIEK</sequence>
<dbReference type="NCBIfam" id="TIGR01066">
    <property type="entry name" value="rplM_bact"/>
    <property type="match status" value="1"/>
</dbReference>
<organism evidence="5 6">
    <name type="scientific">Candidatus Magasanikbacteria bacterium RIFCSPHIGHO2_01_FULL_50_8</name>
    <dbReference type="NCBI Taxonomy" id="1798674"/>
    <lineage>
        <taxon>Bacteria</taxon>
        <taxon>Candidatus Magasanikiibacteriota</taxon>
    </lineage>
</organism>
<reference evidence="5 6" key="1">
    <citation type="journal article" date="2016" name="Nat. Commun.">
        <title>Thousands of microbial genomes shed light on interconnected biogeochemical processes in an aquifer system.</title>
        <authorList>
            <person name="Anantharaman K."/>
            <person name="Brown C.T."/>
            <person name="Hug L.A."/>
            <person name="Sharon I."/>
            <person name="Castelle C.J."/>
            <person name="Probst A.J."/>
            <person name="Thomas B.C."/>
            <person name="Singh A."/>
            <person name="Wilkins M.J."/>
            <person name="Karaoz U."/>
            <person name="Brodie E.L."/>
            <person name="Williams K.H."/>
            <person name="Hubbard S.S."/>
            <person name="Banfield J.F."/>
        </authorList>
    </citation>
    <scope>NUCLEOTIDE SEQUENCE [LARGE SCALE GENOMIC DNA]</scope>
</reference>
<dbReference type="PIRSF" id="PIRSF002181">
    <property type="entry name" value="Ribosomal_L13"/>
    <property type="match status" value="1"/>
</dbReference>
<proteinExistence type="inferred from homology"/>
<gene>
    <name evidence="5" type="ORF">A2848_00670</name>
</gene>
<comment type="caution">
    <text evidence="5">The sequence shown here is derived from an EMBL/GenBank/DDBJ whole genome shotgun (WGS) entry which is preliminary data.</text>
</comment>